<dbReference type="Proteomes" id="UP001596147">
    <property type="component" value="Unassembled WGS sequence"/>
</dbReference>
<dbReference type="Gene3D" id="3.30.310.100">
    <property type="entry name" value="YugN-like"/>
    <property type="match status" value="1"/>
</dbReference>
<dbReference type="EMBL" id="JBHSMC010000025">
    <property type="protein sequence ID" value="MFC5466309.1"/>
    <property type="molecule type" value="Genomic_DNA"/>
</dbReference>
<name>A0ABW0LK76_9BACI</name>
<sequence>MIKLENSVLEGKRATFGDVRNLFLSHGCSFCSNFEYDQGKFDALLWRENGESIYLRIPFDVIEGELDRSDAYIQFGTPYLIKHVVNLGLDYDENSLLSASGFNQFQKPIDKDGHIRDKSKWEQMGEETIEQVLGSVQDLLTS</sequence>
<dbReference type="RefSeq" id="WP_382354164.1">
    <property type="nucleotide sequence ID" value="NZ_JBHSMC010000025.1"/>
</dbReference>
<evidence type="ECO:0000313" key="2">
    <source>
        <dbReference type="Proteomes" id="UP001596147"/>
    </source>
</evidence>
<proteinExistence type="predicted"/>
<organism evidence="1 2">
    <name type="scientific">Lederbergia graminis</name>
    <dbReference type="NCBI Taxonomy" id="735518"/>
    <lineage>
        <taxon>Bacteria</taxon>
        <taxon>Bacillati</taxon>
        <taxon>Bacillota</taxon>
        <taxon>Bacilli</taxon>
        <taxon>Bacillales</taxon>
        <taxon>Bacillaceae</taxon>
        <taxon>Lederbergia</taxon>
    </lineage>
</organism>
<dbReference type="SUPFAM" id="SSF160755">
    <property type="entry name" value="YugN-like"/>
    <property type="match status" value="1"/>
</dbReference>
<reference evidence="2" key="1">
    <citation type="journal article" date="2019" name="Int. J. Syst. Evol. Microbiol.">
        <title>The Global Catalogue of Microorganisms (GCM) 10K type strain sequencing project: providing services to taxonomists for standard genome sequencing and annotation.</title>
        <authorList>
            <consortium name="The Broad Institute Genomics Platform"/>
            <consortium name="The Broad Institute Genome Sequencing Center for Infectious Disease"/>
            <person name="Wu L."/>
            <person name="Ma J."/>
        </authorList>
    </citation>
    <scope>NUCLEOTIDE SEQUENCE [LARGE SCALE GENOMIC DNA]</scope>
    <source>
        <strain evidence="2">CGMCC 1.12237</strain>
    </source>
</reference>
<dbReference type="Pfam" id="PF08868">
    <property type="entry name" value="YugN"/>
    <property type="match status" value="1"/>
</dbReference>
<keyword evidence="2" id="KW-1185">Reference proteome</keyword>
<protein>
    <submittedName>
        <fullName evidence="1">YugN family protein</fullName>
    </submittedName>
</protein>
<dbReference type="InterPro" id="IPR014967">
    <property type="entry name" value="Uncharacterised_YugN-like"/>
</dbReference>
<gene>
    <name evidence="1" type="ORF">ACFPM4_16440</name>
</gene>
<comment type="caution">
    <text evidence="1">The sequence shown here is derived from an EMBL/GenBank/DDBJ whole genome shotgun (WGS) entry which is preliminary data.</text>
</comment>
<evidence type="ECO:0000313" key="1">
    <source>
        <dbReference type="EMBL" id="MFC5466309.1"/>
    </source>
</evidence>
<accession>A0ABW0LK76</accession>
<dbReference type="InterPro" id="IPR036491">
    <property type="entry name" value="YugN-like_sf"/>
</dbReference>